<gene>
    <name evidence="2" type="ORF">K8U72_01130</name>
</gene>
<feature type="transmembrane region" description="Helical" evidence="1">
    <location>
        <begin position="22"/>
        <end position="45"/>
    </location>
</feature>
<dbReference type="Proteomes" id="UP000697330">
    <property type="component" value="Unassembled WGS sequence"/>
</dbReference>
<proteinExistence type="predicted"/>
<feature type="transmembrane region" description="Helical" evidence="1">
    <location>
        <begin position="222"/>
        <end position="247"/>
    </location>
</feature>
<comment type="caution">
    <text evidence="2">The sequence shown here is derived from an EMBL/GenBank/DDBJ whole genome shotgun (WGS) entry which is preliminary data.</text>
</comment>
<keyword evidence="1" id="KW-0812">Transmembrane</keyword>
<feature type="transmembrane region" description="Helical" evidence="1">
    <location>
        <begin position="99"/>
        <end position="122"/>
    </location>
</feature>
<feature type="transmembrane region" description="Helical" evidence="1">
    <location>
        <begin position="142"/>
        <end position="165"/>
    </location>
</feature>
<evidence type="ECO:0000313" key="2">
    <source>
        <dbReference type="EMBL" id="HJF44380.1"/>
    </source>
</evidence>
<evidence type="ECO:0000256" key="1">
    <source>
        <dbReference type="SAM" id="Phobius"/>
    </source>
</evidence>
<dbReference type="EMBL" id="DYWQ01000014">
    <property type="protein sequence ID" value="HJF44380.1"/>
    <property type="molecule type" value="Genomic_DNA"/>
</dbReference>
<keyword evidence="1" id="KW-1133">Transmembrane helix</keyword>
<feature type="transmembrane region" description="Helical" evidence="1">
    <location>
        <begin position="177"/>
        <end position="202"/>
    </location>
</feature>
<evidence type="ECO:0000313" key="3">
    <source>
        <dbReference type="Proteomes" id="UP000697330"/>
    </source>
</evidence>
<keyword evidence="1" id="KW-0472">Membrane</keyword>
<reference evidence="2" key="1">
    <citation type="journal article" date="2021" name="PeerJ">
        <title>Extensive microbial diversity within the chicken gut microbiome revealed by metagenomics and culture.</title>
        <authorList>
            <person name="Gilroy R."/>
            <person name="Ravi A."/>
            <person name="Getino M."/>
            <person name="Pursley I."/>
            <person name="Horton D.L."/>
            <person name="Alikhan N.F."/>
            <person name="Baker D."/>
            <person name="Gharbi K."/>
            <person name="Hall N."/>
            <person name="Watson M."/>
            <person name="Adriaenssens E.M."/>
            <person name="Foster-Nyarko E."/>
            <person name="Jarju S."/>
            <person name="Secka A."/>
            <person name="Antonio M."/>
            <person name="Oren A."/>
            <person name="Chaudhuri R.R."/>
            <person name="La Ragione R."/>
            <person name="Hildebrand F."/>
            <person name="Pallen M.J."/>
        </authorList>
    </citation>
    <scope>NUCLEOTIDE SEQUENCE</scope>
    <source>
        <strain evidence="2">CHK124-7917</strain>
    </source>
</reference>
<name>A0A921KKJ8_9ACTN</name>
<dbReference type="RefSeq" id="WP_274958464.1">
    <property type="nucleotide sequence ID" value="NZ_DYWQ01000014.1"/>
</dbReference>
<protein>
    <submittedName>
        <fullName evidence="2">Uncharacterized protein</fullName>
    </submittedName>
</protein>
<reference evidence="2" key="2">
    <citation type="submission" date="2021-09" db="EMBL/GenBank/DDBJ databases">
        <authorList>
            <person name="Gilroy R."/>
        </authorList>
    </citation>
    <scope>NUCLEOTIDE SEQUENCE</scope>
    <source>
        <strain evidence="2">CHK124-7917</strain>
    </source>
</reference>
<dbReference type="AlphaFoldDB" id="A0A921KKJ8"/>
<sequence>MSAMTTLANQLRSAFFLASRDAYVKGAFVLPALLVVSTILLVLLFPDANMHVMFESGLLGIVRTGALFGTCLAMAGIVTHDVSSGGLRAAVLAERGRGGYVASRVILALVLAVLLGVWSVLLGMAPLLGPRVVFEGMPAGELALRVAAHVLVGWTYAVFGMLLLWLARSPRGFASAFFAAVILGAGVLNALLLVPVAVLIPLSQELAFGAFQLIVPILPSSLLGDAFVADARLVVLPVAYVIVFWTLSRRVMARAPL</sequence>
<organism evidence="2 3">
    <name type="scientific">Thermophilibacter provencensis</name>
    <dbReference type="NCBI Taxonomy" id="1852386"/>
    <lineage>
        <taxon>Bacteria</taxon>
        <taxon>Bacillati</taxon>
        <taxon>Actinomycetota</taxon>
        <taxon>Coriobacteriia</taxon>
        <taxon>Coriobacteriales</taxon>
        <taxon>Atopobiaceae</taxon>
        <taxon>Thermophilibacter</taxon>
    </lineage>
</organism>
<accession>A0A921KKJ8</accession>
<feature type="transmembrane region" description="Helical" evidence="1">
    <location>
        <begin position="57"/>
        <end position="78"/>
    </location>
</feature>